<dbReference type="Gramene" id="rna-AYBTSS11_LOCUS11665">
    <property type="protein sequence ID" value="CAJ1943988.1"/>
    <property type="gene ID" value="gene-AYBTSS11_LOCUS11665"/>
</dbReference>
<name>A0AA86SLN0_9FABA</name>
<accession>A0AA86SLN0</accession>
<proteinExistence type="predicted"/>
<protein>
    <submittedName>
        <fullName evidence="1">Uncharacterized protein</fullName>
    </submittedName>
</protein>
<dbReference type="Proteomes" id="UP001189624">
    <property type="component" value="Chromosome 3"/>
</dbReference>
<organism evidence="1 2">
    <name type="scientific">Sphenostylis stenocarpa</name>
    <dbReference type="NCBI Taxonomy" id="92480"/>
    <lineage>
        <taxon>Eukaryota</taxon>
        <taxon>Viridiplantae</taxon>
        <taxon>Streptophyta</taxon>
        <taxon>Embryophyta</taxon>
        <taxon>Tracheophyta</taxon>
        <taxon>Spermatophyta</taxon>
        <taxon>Magnoliopsida</taxon>
        <taxon>eudicotyledons</taxon>
        <taxon>Gunneridae</taxon>
        <taxon>Pentapetalae</taxon>
        <taxon>rosids</taxon>
        <taxon>fabids</taxon>
        <taxon>Fabales</taxon>
        <taxon>Fabaceae</taxon>
        <taxon>Papilionoideae</taxon>
        <taxon>50 kb inversion clade</taxon>
        <taxon>NPAAA clade</taxon>
        <taxon>indigoferoid/millettioid clade</taxon>
        <taxon>Phaseoleae</taxon>
        <taxon>Sphenostylis</taxon>
    </lineage>
</organism>
<evidence type="ECO:0000313" key="2">
    <source>
        <dbReference type="Proteomes" id="UP001189624"/>
    </source>
</evidence>
<dbReference type="AlphaFoldDB" id="A0AA86SLN0"/>
<evidence type="ECO:0000313" key="1">
    <source>
        <dbReference type="EMBL" id="CAJ1943988.1"/>
    </source>
</evidence>
<gene>
    <name evidence="1" type="ORF">AYBTSS11_LOCUS11665</name>
</gene>
<keyword evidence="2" id="KW-1185">Reference proteome</keyword>
<reference evidence="1" key="1">
    <citation type="submission" date="2023-10" db="EMBL/GenBank/DDBJ databases">
        <authorList>
            <person name="Domelevo Entfellner J.-B."/>
        </authorList>
    </citation>
    <scope>NUCLEOTIDE SEQUENCE</scope>
</reference>
<dbReference type="EMBL" id="OY731400">
    <property type="protein sequence ID" value="CAJ1943988.1"/>
    <property type="molecule type" value="Genomic_DNA"/>
</dbReference>
<sequence>MELSQSRTGKEKQRCVLRLKLTSLLMNTPEKVGGTDNKCKATPQFHFNSQARSSERERLENTNSPFSALQNACSDSITHLFPFSSSAHWHIPTTLFDNQANT</sequence>